<accession>A0ABW4P1G4</accession>
<sequence length="116" mass="12671">MSDWEVAAARSQLFLAALDLHREFLSHVPKEVRQSLHGAKDVVSGDAPRTLDPAAVADAWRALFFLVPVVSTTFASFATMFRGFGAEAARTISLRLLCSRRPRLAVSDSGWVVDSP</sequence>
<dbReference type="Proteomes" id="UP001597286">
    <property type="component" value="Unassembled WGS sequence"/>
</dbReference>
<keyword evidence="3" id="KW-1185">Reference proteome</keyword>
<keyword evidence="1" id="KW-0812">Transmembrane</keyword>
<evidence type="ECO:0000313" key="3">
    <source>
        <dbReference type="Proteomes" id="UP001597286"/>
    </source>
</evidence>
<name>A0ABW4P1G4_9NOCA</name>
<comment type="caution">
    <text evidence="2">The sequence shown here is derived from an EMBL/GenBank/DDBJ whole genome shotgun (WGS) entry which is preliminary data.</text>
</comment>
<evidence type="ECO:0000256" key="1">
    <source>
        <dbReference type="SAM" id="Phobius"/>
    </source>
</evidence>
<evidence type="ECO:0000313" key="2">
    <source>
        <dbReference type="EMBL" id="MFD1811798.1"/>
    </source>
</evidence>
<feature type="transmembrane region" description="Helical" evidence="1">
    <location>
        <begin position="59"/>
        <end position="81"/>
    </location>
</feature>
<keyword evidence="1" id="KW-0472">Membrane</keyword>
<protein>
    <submittedName>
        <fullName evidence="2">Uncharacterized protein</fullName>
    </submittedName>
</protein>
<gene>
    <name evidence="2" type="ORF">ACFSJG_06190</name>
</gene>
<proteinExistence type="predicted"/>
<organism evidence="2 3">
    <name type="scientific">Rhodococcus gannanensis</name>
    <dbReference type="NCBI Taxonomy" id="1960308"/>
    <lineage>
        <taxon>Bacteria</taxon>
        <taxon>Bacillati</taxon>
        <taxon>Actinomycetota</taxon>
        <taxon>Actinomycetes</taxon>
        <taxon>Mycobacteriales</taxon>
        <taxon>Nocardiaceae</taxon>
        <taxon>Rhodococcus</taxon>
    </lineage>
</organism>
<dbReference type="RefSeq" id="WP_378484339.1">
    <property type="nucleotide sequence ID" value="NZ_JBHUFB010000008.1"/>
</dbReference>
<dbReference type="EMBL" id="JBHUFB010000008">
    <property type="protein sequence ID" value="MFD1811798.1"/>
    <property type="molecule type" value="Genomic_DNA"/>
</dbReference>
<reference evidence="3" key="1">
    <citation type="journal article" date="2019" name="Int. J. Syst. Evol. Microbiol.">
        <title>The Global Catalogue of Microorganisms (GCM) 10K type strain sequencing project: providing services to taxonomists for standard genome sequencing and annotation.</title>
        <authorList>
            <consortium name="The Broad Institute Genomics Platform"/>
            <consortium name="The Broad Institute Genome Sequencing Center for Infectious Disease"/>
            <person name="Wu L."/>
            <person name="Ma J."/>
        </authorList>
    </citation>
    <scope>NUCLEOTIDE SEQUENCE [LARGE SCALE GENOMIC DNA]</scope>
    <source>
        <strain evidence="3">DT72</strain>
    </source>
</reference>
<keyword evidence="1" id="KW-1133">Transmembrane helix</keyword>